<evidence type="ECO:0000313" key="3">
    <source>
        <dbReference type="Proteomes" id="UP000194440"/>
    </source>
</evidence>
<proteinExistence type="predicted"/>
<gene>
    <name evidence="1" type="ORF">CBP36_18915</name>
    <name evidence="2" type="ORF">CBP36_20150</name>
</gene>
<dbReference type="KEGG" id="acis:CBP35_20130"/>
<reference evidence="2" key="1">
    <citation type="submission" date="2017-05" db="EMBL/GenBank/DDBJ databases">
        <title>Polyphasic characterization of four soil-derived phenanthrene-degrading Acidovorax strains and proposal of Acidovorax phenanthrenivorans sp. nov.</title>
        <authorList>
            <person name="Singleton D.R."/>
            <person name="Lee J."/>
            <person name="Dickey A.N."/>
            <person name="Stroud A."/>
            <person name="Scholl E.H."/>
            <person name="Wright F.A."/>
            <person name="Aitken M.D."/>
        </authorList>
    </citation>
    <scope>NUCLEOTIDE SEQUENCE [LARGE SCALE GENOMIC DNA]</scope>
    <source>
        <strain evidence="2">P4</strain>
        <plasmid evidence="2">pACP4.1</plasmid>
    </source>
</reference>
<evidence type="ECO:0000313" key="1">
    <source>
        <dbReference type="EMBL" id="ART61054.1"/>
    </source>
</evidence>
<name>A0A240UIG0_9BURK</name>
<dbReference type="AlphaFoldDB" id="A0A240UIG0"/>
<evidence type="ECO:0000313" key="2">
    <source>
        <dbReference type="EMBL" id="ART61281.1"/>
    </source>
</evidence>
<keyword evidence="3" id="KW-1185">Reference proteome</keyword>
<dbReference type="EMBL" id="CP021367">
    <property type="protein sequence ID" value="ART61281.1"/>
    <property type="molecule type" value="Genomic_DNA"/>
</dbReference>
<dbReference type="Proteomes" id="UP000194440">
    <property type="component" value="Plasmid pACP4.1"/>
</dbReference>
<organism evidence="2 3">
    <name type="scientific">Acidovorax carolinensis</name>
    <dbReference type="NCBI Taxonomy" id="553814"/>
    <lineage>
        <taxon>Bacteria</taxon>
        <taxon>Pseudomonadati</taxon>
        <taxon>Pseudomonadota</taxon>
        <taxon>Betaproteobacteria</taxon>
        <taxon>Burkholderiales</taxon>
        <taxon>Comamonadaceae</taxon>
        <taxon>Acidovorax</taxon>
    </lineage>
</organism>
<dbReference type="OrthoDB" id="9948137at2"/>
<keyword evidence="2" id="KW-0614">Plasmid</keyword>
<dbReference type="KEGG" id="acip:CBP36_18915"/>
<accession>A0A240UIG0</accession>
<sequence length="77" mass="8246">MGRFTKSAAISELHAWADAIEAKCKFDVNNGTSQLLPKGADEHMQALINRAVEYGGMRAFQRAASEIEAGHLGVSGN</sequence>
<dbReference type="EMBL" id="CP021367">
    <property type="protein sequence ID" value="ART61054.1"/>
    <property type="molecule type" value="Genomic_DNA"/>
</dbReference>
<protein>
    <submittedName>
        <fullName evidence="2">Uncharacterized protein</fullName>
    </submittedName>
</protein>
<dbReference type="KEGG" id="acip:CBP36_20150"/>
<geneLocation type="plasmid" evidence="2 3">
    <name>pACP4.1</name>
</geneLocation>